<dbReference type="EMBL" id="PZQS01000008">
    <property type="protein sequence ID" value="PVD26578.1"/>
    <property type="molecule type" value="Genomic_DNA"/>
</dbReference>
<dbReference type="AlphaFoldDB" id="A0A2T7NZI7"/>
<keyword evidence="2" id="KW-1185">Reference proteome</keyword>
<protein>
    <submittedName>
        <fullName evidence="1">Uncharacterized protein</fullName>
    </submittedName>
</protein>
<gene>
    <name evidence="1" type="ORF">C0Q70_14255</name>
</gene>
<evidence type="ECO:0000313" key="1">
    <source>
        <dbReference type="EMBL" id="PVD26578.1"/>
    </source>
</evidence>
<evidence type="ECO:0000313" key="2">
    <source>
        <dbReference type="Proteomes" id="UP000245119"/>
    </source>
</evidence>
<organism evidence="1 2">
    <name type="scientific">Pomacea canaliculata</name>
    <name type="common">Golden apple snail</name>
    <dbReference type="NCBI Taxonomy" id="400727"/>
    <lineage>
        <taxon>Eukaryota</taxon>
        <taxon>Metazoa</taxon>
        <taxon>Spiralia</taxon>
        <taxon>Lophotrochozoa</taxon>
        <taxon>Mollusca</taxon>
        <taxon>Gastropoda</taxon>
        <taxon>Caenogastropoda</taxon>
        <taxon>Architaenioglossa</taxon>
        <taxon>Ampullarioidea</taxon>
        <taxon>Ampullariidae</taxon>
        <taxon>Pomacea</taxon>
    </lineage>
</organism>
<name>A0A2T7NZI7_POMCA</name>
<dbReference type="Proteomes" id="UP000245119">
    <property type="component" value="Linkage Group LG8"/>
</dbReference>
<reference evidence="1 2" key="1">
    <citation type="submission" date="2018-04" db="EMBL/GenBank/DDBJ databases">
        <title>The genome of golden apple snail Pomacea canaliculata provides insight into stress tolerance and invasive adaptation.</title>
        <authorList>
            <person name="Liu C."/>
            <person name="Liu B."/>
            <person name="Ren Y."/>
            <person name="Zhang Y."/>
            <person name="Wang H."/>
            <person name="Li S."/>
            <person name="Jiang F."/>
            <person name="Yin L."/>
            <person name="Zhang G."/>
            <person name="Qian W."/>
            <person name="Fan W."/>
        </authorList>
    </citation>
    <scope>NUCLEOTIDE SEQUENCE [LARGE SCALE GENOMIC DNA]</scope>
    <source>
        <strain evidence="1">SZHN2017</strain>
        <tissue evidence="1">Muscle</tissue>
    </source>
</reference>
<sequence length="74" mass="8094">MGLRDKEPVGLAIGAQVHFFPAPIGQRCPHTCRCSPFRPGFEGQLECSIGQRSKIVSPWCCCCCLPASTQNSER</sequence>
<proteinExistence type="predicted"/>
<accession>A0A2T7NZI7</accession>
<comment type="caution">
    <text evidence="1">The sequence shown here is derived from an EMBL/GenBank/DDBJ whole genome shotgun (WGS) entry which is preliminary data.</text>
</comment>